<feature type="transmembrane region" description="Helical" evidence="5">
    <location>
        <begin position="512"/>
        <end position="536"/>
    </location>
</feature>
<dbReference type="PANTHER" id="PTHR11707:SF28">
    <property type="entry name" value="60 KDA LYSOPHOSPHOLIPASE"/>
    <property type="match status" value="1"/>
</dbReference>
<dbReference type="PIRSF" id="PIRSF001220">
    <property type="entry name" value="L-ASNase_gatD"/>
    <property type="match status" value="1"/>
</dbReference>
<dbReference type="FunFam" id="3.40.50.40:FF:000001">
    <property type="entry name" value="L-asparaginase 1"/>
    <property type="match status" value="1"/>
</dbReference>
<feature type="transmembrane region" description="Helical" evidence="5">
    <location>
        <begin position="622"/>
        <end position="645"/>
    </location>
</feature>
<dbReference type="InterPro" id="IPR036152">
    <property type="entry name" value="Asp/glu_Ase-like_sf"/>
</dbReference>
<protein>
    <recommendedName>
        <fullName evidence="1">asparaginase</fullName>
        <ecNumber evidence="1">3.5.1.1</ecNumber>
    </recommendedName>
</protein>
<feature type="domain" description="L-asparaginase N-terminal" evidence="6">
    <location>
        <begin position="94"/>
        <end position="312"/>
    </location>
</feature>
<dbReference type="PROSITE" id="PS00917">
    <property type="entry name" value="ASN_GLN_ASE_2"/>
    <property type="match status" value="1"/>
</dbReference>
<keyword evidence="9" id="KW-1185">Reference proteome</keyword>
<feature type="domain" description="Asparaginase/glutaminase C-terminal" evidence="7">
    <location>
        <begin position="335"/>
        <end position="445"/>
    </location>
</feature>
<sequence length="681" mass="73767">MFKRFSTRGGGDKDKASSSQTSSANHSRRQSPSERPAVSRTGSEQNNGVPATSQETTNTASGIYRLLSFVSANRTRKVASEDVNIEQAAYEPSVLLIVAGGTICMQDSKEGLVTSKLFLDECLTPKPLFNDGTQCPTSKIIDEHGVSREAPSLQLPRDRNGANVRCTVLEFNPLLDSSTAHSPTWNQLARCVRSNEANYDAFVICHGTDTLAYTAAALSFMLMPNLDKTVVLTGAQRSMFFADSDGSDNLLGSIVMASHLRIPEVCVYFGHKLLRGTRITKISASSYSGFESPNAGPLATVSETGIVVHWDNLQHPPPAGTPIASKDVVEVDSSRVVVLKIYPGLTAELVDLIFSSPHIKGAVLETFGAGNMPLSIIPSLSKAVQRGVAIVNVTQCLHGSVSDAYEPARKLVEAGIMLGYDMTMEAAYTKMVYLLSCPGLSPAELGKQLSANIRGELTPPEPKHVASGPFSIAQLPIRHESSKFAIIVATLSCVYNALVAVASLYLPEDPMYIGTLVATYAWASLFWSVVGLEGALKKKPALISSFAHFLLLDTFVSAISRLIILQFFFDAFYDQNVCSAEYDLIWSPESFHNDIVSSVQQFREDHMMLRQRRRSCQVELGIVQVGLVCVVVCFAVVQGVLAVCMRRHGQVMERRRLTESGQGFGPPAVVDEKAGTPCLEG</sequence>
<dbReference type="GO" id="GO:0009066">
    <property type="term" value="P:aspartate family amino acid metabolic process"/>
    <property type="evidence" value="ECO:0007669"/>
    <property type="project" value="UniProtKB-ARBA"/>
</dbReference>
<dbReference type="EC" id="3.5.1.1" evidence="1"/>
<feature type="transmembrane region" description="Helical" evidence="5">
    <location>
        <begin position="548"/>
        <end position="569"/>
    </location>
</feature>
<dbReference type="Pfam" id="PF17763">
    <property type="entry name" value="Asparaginase_C"/>
    <property type="match status" value="1"/>
</dbReference>
<evidence type="ECO:0000256" key="4">
    <source>
        <dbReference type="SAM" id="MobiDB-lite"/>
    </source>
</evidence>
<feature type="active site" evidence="3">
    <location>
        <position position="208"/>
    </location>
</feature>
<feature type="transmembrane region" description="Helical" evidence="5">
    <location>
        <begin position="484"/>
        <end position="506"/>
    </location>
</feature>
<evidence type="ECO:0000256" key="2">
    <source>
        <dbReference type="ARBA" id="ARBA00022801"/>
    </source>
</evidence>
<dbReference type="PRINTS" id="PR00139">
    <property type="entry name" value="ASNGLNASE"/>
</dbReference>
<dbReference type="Gene3D" id="3.40.50.1170">
    <property type="entry name" value="L-asparaginase, N-terminal domain"/>
    <property type="match status" value="1"/>
</dbReference>
<dbReference type="InterPro" id="IPR041725">
    <property type="entry name" value="L-asparaginase_I"/>
</dbReference>
<comment type="caution">
    <text evidence="8">The sequence shown here is derived from an EMBL/GenBank/DDBJ whole genome shotgun (WGS) entry which is preliminary data.</text>
</comment>
<dbReference type="Proteomes" id="UP000033647">
    <property type="component" value="Unassembled WGS sequence"/>
</dbReference>
<dbReference type="STRING" id="1047168.A0A0F4GWJ5"/>
<evidence type="ECO:0000259" key="7">
    <source>
        <dbReference type="Pfam" id="PF17763"/>
    </source>
</evidence>
<dbReference type="AlphaFoldDB" id="A0A0F4GWJ5"/>
<dbReference type="SMART" id="SM00870">
    <property type="entry name" value="Asparaginase"/>
    <property type="match status" value="1"/>
</dbReference>
<evidence type="ECO:0000256" key="3">
    <source>
        <dbReference type="PROSITE-ProRule" id="PRU10100"/>
    </source>
</evidence>
<evidence type="ECO:0000256" key="1">
    <source>
        <dbReference type="ARBA" id="ARBA00012920"/>
    </source>
</evidence>
<dbReference type="InterPro" id="IPR027475">
    <property type="entry name" value="Asparaginase/glutaminase_AS2"/>
</dbReference>
<dbReference type="GO" id="GO:0004067">
    <property type="term" value="F:asparaginase activity"/>
    <property type="evidence" value="ECO:0007669"/>
    <property type="project" value="UniProtKB-UniRule"/>
</dbReference>
<dbReference type="PIRSF" id="PIRSF500176">
    <property type="entry name" value="L_ASNase"/>
    <property type="match status" value="1"/>
</dbReference>
<dbReference type="InterPro" id="IPR040919">
    <property type="entry name" value="Asparaginase_C"/>
</dbReference>
<dbReference type="CDD" id="cd08963">
    <property type="entry name" value="L-asparaginase_I"/>
    <property type="match status" value="1"/>
</dbReference>
<dbReference type="SFLD" id="SFLDS00057">
    <property type="entry name" value="Glutaminase/Asparaginase"/>
    <property type="match status" value="1"/>
</dbReference>
<keyword evidence="5" id="KW-0472">Membrane</keyword>
<dbReference type="InterPro" id="IPR037152">
    <property type="entry name" value="L-asparaginase_N_sf"/>
</dbReference>
<dbReference type="InterPro" id="IPR027473">
    <property type="entry name" value="L-asparaginase_C"/>
</dbReference>
<organism evidence="8 9">
    <name type="scientific">Zymoseptoria brevis</name>
    <dbReference type="NCBI Taxonomy" id="1047168"/>
    <lineage>
        <taxon>Eukaryota</taxon>
        <taxon>Fungi</taxon>
        <taxon>Dikarya</taxon>
        <taxon>Ascomycota</taxon>
        <taxon>Pezizomycotina</taxon>
        <taxon>Dothideomycetes</taxon>
        <taxon>Dothideomycetidae</taxon>
        <taxon>Mycosphaerellales</taxon>
        <taxon>Mycosphaerellaceae</taxon>
        <taxon>Zymoseptoria</taxon>
    </lineage>
</organism>
<accession>A0A0F4GWJ5</accession>
<reference evidence="8 9" key="1">
    <citation type="submission" date="2015-03" db="EMBL/GenBank/DDBJ databases">
        <title>RNA-seq based gene annotation and comparative genomics of four Zymoseptoria species reveal species-specific pathogenicity related genes and transposable element activity.</title>
        <authorList>
            <person name="Grandaubert J."/>
            <person name="Bhattacharyya A."/>
            <person name="Stukenbrock E.H."/>
        </authorList>
    </citation>
    <scope>NUCLEOTIDE SEQUENCE [LARGE SCALE GENOMIC DNA]</scope>
    <source>
        <strain evidence="8 9">Zb18110</strain>
    </source>
</reference>
<dbReference type="PROSITE" id="PS51732">
    <property type="entry name" value="ASN_GLN_ASE_3"/>
    <property type="match status" value="1"/>
</dbReference>
<keyword evidence="5" id="KW-0812">Transmembrane</keyword>
<dbReference type="Pfam" id="PF00710">
    <property type="entry name" value="Asparaginase"/>
    <property type="match status" value="1"/>
</dbReference>
<evidence type="ECO:0000313" key="8">
    <source>
        <dbReference type="EMBL" id="KJY01805.1"/>
    </source>
</evidence>
<name>A0A0F4GWJ5_9PEZI</name>
<keyword evidence="5" id="KW-1133">Transmembrane helix</keyword>
<keyword evidence="2" id="KW-0378">Hydrolase</keyword>
<evidence type="ECO:0000259" key="6">
    <source>
        <dbReference type="Pfam" id="PF00710"/>
    </source>
</evidence>
<feature type="compositionally biased region" description="Polar residues" evidence="4">
    <location>
        <begin position="40"/>
        <end position="57"/>
    </location>
</feature>
<dbReference type="EMBL" id="LAFY01000270">
    <property type="protein sequence ID" value="KJY01805.1"/>
    <property type="molecule type" value="Genomic_DNA"/>
</dbReference>
<dbReference type="InterPro" id="IPR006034">
    <property type="entry name" value="Asparaginase/glutaminase-like"/>
</dbReference>
<dbReference type="Gene3D" id="3.40.50.40">
    <property type="match status" value="1"/>
</dbReference>
<dbReference type="PANTHER" id="PTHR11707">
    <property type="entry name" value="L-ASPARAGINASE"/>
    <property type="match status" value="1"/>
</dbReference>
<dbReference type="SUPFAM" id="SSF53774">
    <property type="entry name" value="Glutaminase/Asparaginase"/>
    <property type="match status" value="1"/>
</dbReference>
<gene>
    <name evidence="8" type="ORF">TI39_contig278g00040</name>
</gene>
<dbReference type="InterPro" id="IPR027474">
    <property type="entry name" value="L-asparaginase_N"/>
</dbReference>
<evidence type="ECO:0000256" key="5">
    <source>
        <dbReference type="SAM" id="Phobius"/>
    </source>
</evidence>
<feature type="region of interest" description="Disordered" evidence="4">
    <location>
        <begin position="1"/>
        <end position="57"/>
    </location>
</feature>
<dbReference type="OrthoDB" id="542841at2759"/>
<proteinExistence type="predicted"/>
<evidence type="ECO:0000313" key="9">
    <source>
        <dbReference type="Proteomes" id="UP000033647"/>
    </source>
</evidence>